<dbReference type="GO" id="GO:0070042">
    <property type="term" value="F:rRNA (uridine-N3-)-methyltransferase activity"/>
    <property type="evidence" value="ECO:0007669"/>
    <property type="project" value="InterPro"/>
</dbReference>
<feature type="domain" description="25S rRNA (uridine-N(3))-methyltransferase BMT5-like" evidence="1">
    <location>
        <begin position="21"/>
        <end position="192"/>
    </location>
</feature>
<name>A0A183G4X5_HELPZ</name>
<keyword evidence="2" id="KW-1185">Reference proteome</keyword>
<evidence type="ECO:0000313" key="3">
    <source>
        <dbReference type="WBParaSite" id="HPBE_0001661601-mRNA-1"/>
    </source>
</evidence>
<dbReference type="WBParaSite" id="HPBE_0001661601-mRNA-1">
    <property type="protein sequence ID" value="HPBE_0001661601-mRNA-1"/>
    <property type="gene ID" value="HPBE_0001661601"/>
</dbReference>
<dbReference type="PANTHER" id="PTHR11538:SF26">
    <property type="entry name" value="FERREDOXIN-FOLD ANTICODON-BINDING DOMAIN-CONTAINING PROTEIN 1"/>
    <property type="match status" value="1"/>
</dbReference>
<reference evidence="3" key="1">
    <citation type="submission" date="2019-09" db="UniProtKB">
        <authorList>
            <consortium name="WormBaseParasite"/>
        </authorList>
    </citation>
    <scope>IDENTIFICATION</scope>
</reference>
<accession>A0A183G4X5</accession>
<dbReference type="GO" id="GO:0005737">
    <property type="term" value="C:cytoplasm"/>
    <property type="evidence" value="ECO:0007669"/>
    <property type="project" value="TreeGrafter"/>
</dbReference>
<dbReference type="InterPro" id="IPR019446">
    <property type="entry name" value="BMT5-like"/>
</dbReference>
<dbReference type="Proteomes" id="UP000050761">
    <property type="component" value="Unassembled WGS sequence"/>
</dbReference>
<sequence length="328" mass="37183">LEAVQFDYKLMRWFKDARHVLILGDGNLSFSVAVAETEPDLLVTATVLDSEEEFNARYEDDENVRRLRRCTHVELLFSVDATALPLEWRGRFHYVVMNFPHPGGKTNLRRSRALASGVFRSVSSIMTEDSVFYLSLAQGQAGVQYDGGSVWSDSAPAHEKDSWQALYLAADEGLLLEDVATFSPDTFDGYTSSGYRSSSKGFNNSKGAQRLLFRKSAPPGRLGRFHVLRPFFRHDMSFLFRDGNIDAGEKLVFELVRELVGTALADLEEVEELRSMCPRPYLPNRIYRLTWQVVSVAVGKRACNELQEELRDMIQTAIRDRDLPLVLT</sequence>
<evidence type="ECO:0000313" key="2">
    <source>
        <dbReference type="Proteomes" id="UP000050761"/>
    </source>
</evidence>
<organism evidence="2 3">
    <name type="scientific">Heligmosomoides polygyrus</name>
    <name type="common">Parasitic roundworm</name>
    <dbReference type="NCBI Taxonomy" id="6339"/>
    <lineage>
        <taxon>Eukaryota</taxon>
        <taxon>Metazoa</taxon>
        <taxon>Ecdysozoa</taxon>
        <taxon>Nematoda</taxon>
        <taxon>Chromadorea</taxon>
        <taxon>Rhabditida</taxon>
        <taxon>Rhabditina</taxon>
        <taxon>Rhabditomorpha</taxon>
        <taxon>Strongyloidea</taxon>
        <taxon>Heligmosomidae</taxon>
        <taxon>Heligmosomoides</taxon>
    </lineage>
</organism>
<dbReference type="AlphaFoldDB" id="A0A183G4X5"/>
<protein>
    <submittedName>
        <fullName evidence="3">DUF2431 domain-containing protein</fullName>
    </submittedName>
</protein>
<proteinExistence type="predicted"/>
<dbReference type="GO" id="GO:0070475">
    <property type="term" value="P:rRNA base methylation"/>
    <property type="evidence" value="ECO:0007669"/>
    <property type="project" value="InterPro"/>
</dbReference>
<dbReference type="PANTHER" id="PTHR11538">
    <property type="entry name" value="PHENYLALANYL-TRNA SYNTHETASE"/>
    <property type="match status" value="1"/>
</dbReference>
<dbReference type="Pfam" id="PF10354">
    <property type="entry name" value="BMT5-like"/>
    <property type="match status" value="1"/>
</dbReference>
<evidence type="ECO:0000259" key="1">
    <source>
        <dbReference type="Pfam" id="PF10354"/>
    </source>
</evidence>